<evidence type="ECO:0000256" key="3">
    <source>
        <dbReference type="ARBA" id="ARBA00010136"/>
    </source>
</evidence>
<dbReference type="Gene3D" id="1.10.390.10">
    <property type="entry name" value="Neutral Protease Domain 2"/>
    <property type="match status" value="1"/>
</dbReference>
<reference evidence="14 15" key="1">
    <citation type="submission" date="2024-02" db="EMBL/GenBank/DDBJ databases">
        <title>A novel Gemmatimonadota bacterium.</title>
        <authorList>
            <person name="Du Z.-J."/>
            <person name="Ye Y.-Q."/>
        </authorList>
    </citation>
    <scope>NUCLEOTIDE SEQUENCE [LARGE SCALE GENOMIC DNA]</scope>
    <source>
        <strain evidence="14 15">DH-20</strain>
    </source>
</reference>
<dbReference type="Gene3D" id="2.60.40.1730">
    <property type="entry name" value="tricorn interacting facor f3 domain"/>
    <property type="match status" value="1"/>
</dbReference>
<dbReference type="RefSeq" id="WP_405286468.1">
    <property type="nucleotide sequence ID" value="NZ_JBBHLI010000002.1"/>
</dbReference>
<dbReference type="Proteomes" id="UP001484239">
    <property type="component" value="Unassembled WGS sequence"/>
</dbReference>
<dbReference type="GO" id="GO:0004177">
    <property type="term" value="F:aminopeptidase activity"/>
    <property type="evidence" value="ECO:0007669"/>
    <property type="project" value="UniProtKB-KW"/>
</dbReference>
<evidence type="ECO:0000313" key="15">
    <source>
        <dbReference type="Proteomes" id="UP001484239"/>
    </source>
</evidence>
<dbReference type="EC" id="3.4.11.2" evidence="4"/>
<evidence type="ECO:0000256" key="4">
    <source>
        <dbReference type="ARBA" id="ARBA00012564"/>
    </source>
</evidence>
<gene>
    <name evidence="14" type="ORF">WI372_05780</name>
</gene>
<name>A0ABU9E8P1_9BACT</name>
<organism evidence="14 15">
    <name type="scientific">Gaopeijia maritima</name>
    <dbReference type="NCBI Taxonomy" id="3119007"/>
    <lineage>
        <taxon>Bacteria</taxon>
        <taxon>Pseudomonadati</taxon>
        <taxon>Gemmatimonadota</taxon>
        <taxon>Longimicrobiia</taxon>
        <taxon>Gaopeijiales</taxon>
        <taxon>Gaopeijiaceae</taxon>
        <taxon>Gaopeijia</taxon>
    </lineage>
</organism>
<dbReference type="PRINTS" id="PR00756">
    <property type="entry name" value="ALADIPTASE"/>
</dbReference>
<feature type="domain" description="Peptidase M1 membrane alanine aminopeptidase" evidence="13">
    <location>
        <begin position="264"/>
        <end position="478"/>
    </location>
</feature>
<dbReference type="InterPro" id="IPR042097">
    <property type="entry name" value="Aminopeptidase_N-like_N_sf"/>
</dbReference>
<evidence type="ECO:0000259" key="13">
    <source>
        <dbReference type="Pfam" id="PF01433"/>
    </source>
</evidence>
<dbReference type="PANTHER" id="PTHR11533">
    <property type="entry name" value="PROTEASE M1 ZINC METALLOPROTEASE"/>
    <property type="match status" value="1"/>
</dbReference>
<dbReference type="EMBL" id="JBBHLI010000002">
    <property type="protein sequence ID" value="MEK9500479.1"/>
    <property type="molecule type" value="Genomic_DNA"/>
</dbReference>
<dbReference type="InterPro" id="IPR014782">
    <property type="entry name" value="Peptidase_M1_dom"/>
</dbReference>
<sequence length="882" mass="98507">MNRSFATALVLPLLAACADATPAGLEPGVSRVLAEIRAATISEVAYHVRLDIPADRAVAVEGSIEASFVWNDPESREIVLDFKDPEQRVRSVSNEAGEVSWRAEFDHIVLDPDDFRAGEENRVEIEFEAGDEALNRNDEFLYTLFVPDRAHFSLPVFDQPDLKARVSWELTVPEGWVAVANGPAESGPPVPPELAGEGMAENAGDSTGPRTYTFAPSRPIPTYLMAFAAGRFTIEQAERDGRRYRMYHRETDTGKVERNRAEIFDLVARSMAWMEDYTGIDYPFEKYDFVLIPPFQYGGMEHPGAVFYRASSLFLDESATQNARMGRASLIAHETAHMWFGDLVTMRWFDDVWTKEVFANFLAAKMVHPSFPEVDHDLRFLLAHHPAAYGVDRTAGANPVRQPLENLREAGTLYGAIIYQKAPIAMRQLELRVGERLMQVGLQRYLENHAYGNAAWPDLIAILDERTPADLQAWSRMWVEEPGRPTLRVTIEGEPGAWSPVVEQSDPFGRGRLWPQELLLVESRGLRSRVAASLEVSEARQSFPRWAGRVEPRWILPNGRGVEYGLFVLDDPQLYRLLEDVAGIPSPLLRGAAWMVIRDALLEGQLEPAVVLDRALVALQSETDEQLVGMLAGVVTSTWWSFLTPEQRSERAPALEAAFRSGMAAAETASLKATWYQGWRSLVVTDEGIDRLRALWAGDDSIPGLPLAEQDFTTLAVDLAVRGVPDVDAVLDEQEARITNPDRRERFAFIRPALSPDEAEREAFFASLADADRREREPWVISGLSALTHPLRQEHALQFLRPGLDLLEEIQATGDIFFPGRWLDALIGGHQTPEASAVVAAFLEDRPDLPPRLKAKVLQSYDGLRRAAAIVHGDTDGLTRTF</sequence>
<keyword evidence="6 14" id="KW-0031">Aminopeptidase</keyword>
<evidence type="ECO:0000256" key="2">
    <source>
        <dbReference type="ARBA" id="ARBA00001947"/>
    </source>
</evidence>
<proteinExistence type="inferred from homology"/>
<comment type="similarity">
    <text evidence="3">Belongs to the peptidase M1 family.</text>
</comment>
<keyword evidence="11" id="KW-0482">Metalloprotease</keyword>
<feature type="signal peptide" evidence="12">
    <location>
        <begin position="1"/>
        <end position="20"/>
    </location>
</feature>
<dbReference type="InterPro" id="IPR027268">
    <property type="entry name" value="Peptidase_M4/M1_CTD_sf"/>
</dbReference>
<dbReference type="PROSITE" id="PS51257">
    <property type="entry name" value="PROKAR_LIPOPROTEIN"/>
    <property type="match status" value="1"/>
</dbReference>
<evidence type="ECO:0000256" key="1">
    <source>
        <dbReference type="ARBA" id="ARBA00000098"/>
    </source>
</evidence>
<evidence type="ECO:0000256" key="12">
    <source>
        <dbReference type="SAM" id="SignalP"/>
    </source>
</evidence>
<protein>
    <recommendedName>
        <fullName evidence="5">Aminopeptidase N</fullName>
        <ecNumber evidence="4">3.4.11.2</ecNumber>
    </recommendedName>
</protein>
<keyword evidence="7" id="KW-0645">Protease</keyword>
<comment type="caution">
    <text evidence="14">The sequence shown here is derived from an EMBL/GenBank/DDBJ whole genome shotgun (WGS) entry which is preliminary data.</text>
</comment>
<evidence type="ECO:0000256" key="7">
    <source>
        <dbReference type="ARBA" id="ARBA00022670"/>
    </source>
</evidence>
<comment type="cofactor">
    <cofactor evidence="2">
        <name>Zn(2+)</name>
        <dbReference type="ChEBI" id="CHEBI:29105"/>
    </cofactor>
</comment>
<keyword evidence="9" id="KW-0378">Hydrolase</keyword>
<evidence type="ECO:0000256" key="11">
    <source>
        <dbReference type="ARBA" id="ARBA00023049"/>
    </source>
</evidence>
<dbReference type="InterPro" id="IPR050344">
    <property type="entry name" value="Peptidase_M1_aminopeptidases"/>
</dbReference>
<dbReference type="CDD" id="cd09602">
    <property type="entry name" value="M1_APN"/>
    <property type="match status" value="1"/>
</dbReference>
<dbReference type="SUPFAM" id="SSF63737">
    <property type="entry name" value="Leukotriene A4 hydrolase N-terminal domain"/>
    <property type="match status" value="1"/>
</dbReference>
<dbReference type="Pfam" id="PF01433">
    <property type="entry name" value="Peptidase_M1"/>
    <property type="match status" value="1"/>
</dbReference>
<feature type="chain" id="PRO_5045531135" description="Aminopeptidase N" evidence="12">
    <location>
        <begin position="21"/>
        <end position="882"/>
    </location>
</feature>
<dbReference type="InterPro" id="IPR001930">
    <property type="entry name" value="Peptidase_M1"/>
</dbReference>
<comment type="catalytic activity">
    <reaction evidence="1">
        <text>Release of an N-terminal amino acid, Xaa-|-Yaa- from a peptide, amide or arylamide. Xaa is preferably Ala, but may be most amino acids including Pro (slow action). When a terminal hydrophobic residue is followed by a prolyl residue, the two may be released as an intact Xaa-Pro dipeptide.</text>
        <dbReference type="EC" id="3.4.11.2"/>
    </reaction>
</comment>
<evidence type="ECO:0000313" key="14">
    <source>
        <dbReference type="EMBL" id="MEK9500479.1"/>
    </source>
</evidence>
<keyword evidence="12" id="KW-0732">Signal</keyword>
<evidence type="ECO:0000256" key="8">
    <source>
        <dbReference type="ARBA" id="ARBA00022723"/>
    </source>
</evidence>
<keyword evidence="15" id="KW-1185">Reference proteome</keyword>
<evidence type="ECO:0000256" key="5">
    <source>
        <dbReference type="ARBA" id="ARBA00015611"/>
    </source>
</evidence>
<dbReference type="SUPFAM" id="SSF55486">
    <property type="entry name" value="Metalloproteases ('zincins'), catalytic domain"/>
    <property type="match status" value="1"/>
</dbReference>
<keyword evidence="8" id="KW-0479">Metal-binding</keyword>
<dbReference type="PANTHER" id="PTHR11533:SF174">
    <property type="entry name" value="PUROMYCIN-SENSITIVE AMINOPEPTIDASE-RELATED"/>
    <property type="match status" value="1"/>
</dbReference>
<evidence type="ECO:0000256" key="9">
    <source>
        <dbReference type="ARBA" id="ARBA00022801"/>
    </source>
</evidence>
<keyword evidence="10" id="KW-0862">Zinc</keyword>
<evidence type="ECO:0000256" key="6">
    <source>
        <dbReference type="ARBA" id="ARBA00022438"/>
    </source>
</evidence>
<accession>A0ABU9E8P1</accession>
<evidence type="ECO:0000256" key="10">
    <source>
        <dbReference type="ARBA" id="ARBA00022833"/>
    </source>
</evidence>